<evidence type="ECO:0000313" key="2">
    <source>
        <dbReference type="EMBL" id="EPQ55405.1"/>
    </source>
</evidence>
<dbReference type="HOGENOM" id="CLU_963295_0_0_1"/>
<evidence type="ECO:0000256" key="1">
    <source>
        <dbReference type="SAM" id="MobiDB-lite"/>
    </source>
</evidence>
<dbReference type="GeneID" id="19301987"/>
<organism evidence="2 3">
    <name type="scientific">Gloeophyllum trabeum (strain ATCC 11539 / FP-39264 / Madison 617)</name>
    <name type="common">Brown rot fungus</name>
    <dbReference type="NCBI Taxonomy" id="670483"/>
    <lineage>
        <taxon>Eukaryota</taxon>
        <taxon>Fungi</taxon>
        <taxon>Dikarya</taxon>
        <taxon>Basidiomycota</taxon>
        <taxon>Agaricomycotina</taxon>
        <taxon>Agaricomycetes</taxon>
        <taxon>Gloeophyllales</taxon>
        <taxon>Gloeophyllaceae</taxon>
        <taxon>Gloeophyllum</taxon>
    </lineage>
</organism>
<protein>
    <submittedName>
        <fullName evidence="2">Uncharacterized protein</fullName>
    </submittedName>
</protein>
<sequence length="289" mass="30772">MPTDLSHNDSPDTLLGLYSFPIDNGWALAAACSSTPSKPKPSACEAAPSRSPSTSPTLVPSSFPSPSVSPGPDLPWSDSDPDLDACHCQEPDGIDSLADAFARLSVSEKAEHHCKPRLKATPSAFGLAARRFDGVGAAELNMGLRESMTRTESAELVESLDELHLRIGEGGERWRATQNNDRGELDEDAADNSIEWDATGMESAETLVEAQSGTKLEADHASESYSPSPLTRQSVGPFYSPPAIYTTLYLPVLRTPSGSSSLCRFGTVLVGAAPILVGHNIVLQRSRHN</sequence>
<gene>
    <name evidence="2" type="ORF">GLOTRDRAFT_129679</name>
</gene>
<feature type="compositionally biased region" description="Polar residues" evidence="1">
    <location>
        <begin position="223"/>
        <end position="233"/>
    </location>
</feature>
<accession>S7RLY0</accession>
<dbReference type="AlphaFoldDB" id="S7RLY0"/>
<reference evidence="2 3" key="1">
    <citation type="journal article" date="2012" name="Science">
        <title>The Paleozoic origin of enzymatic lignin decomposition reconstructed from 31 fungal genomes.</title>
        <authorList>
            <person name="Floudas D."/>
            <person name="Binder M."/>
            <person name="Riley R."/>
            <person name="Barry K."/>
            <person name="Blanchette R.A."/>
            <person name="Henrissat B."/>
            <person name="Martinez A.T."/>
            <person name="Otillar R."/>
            <person name="Spatafora J.W."/>
            <person name="Yadav J.S."/>
            <person name="Aerts A."/>
            <person name="Benoit I."/>
            <person name="Boyd A."/>
            <person name="Carlson A."/>
            <person name="Copeland A."/>
            <person name="Coutinho P.M."/>
            <person name="de Vries R.P."/>
            <person name="Ferreira P."/>
            <person name="Findley K."/>
            <person name="Foster B."/>
            <person name="Gaskell J."/>
            <person name="Glotzer D."/>
            <person name="Gorecki P."/>
            <person name="Heitman J."/>
            <person name="Hesse C."/>
            <person name="Hori C."/>
            <person name="Igarashi K."/>
            <person name="Jurgens J.A."/>
            <person name="Kallen N."/>
            <person name="Kersten P."/>
            <person name="Kohler A."/>
            <person name="Kuees U."/>
            <person name="Kumar T.K.A."/>
            <person name="Kuo A."/>
            <person name="LaButti K."/>
            <person name="Larrondo L.F."/>
            <person name="Lindquist E."/>
            <person name="Ling A."/>
            <person name="Lombard V."/>
            <person name="Lucas S."/>
            <person name="Lundell T."/>
            <person name="Martin R."/>
            <person name="McLaughlin D.J."/>
            <person name="Morgenstern I."/>
            <person name="Morin E."/>
            <person name="Murat C."/>
            <person name="Nagy L.G."/>
            <person name="Nolan M."/>
            <person name="Ohm R.A."/>
            <person name="Patyshakuliyeva A."/>
            <person name="Rokas A."/>
            <person name="Ruiz-Duenas F.J."/>
            <person name="Sabat G."/>
            <person name="Salamov A."/>
            <person name="Samejima M."/>
            <person name="Schmutz J."/>
            <person name="Slot J.C."/>
            <person name="St John F."/>
            <person name="Stenlid J."/>
            <person name="Sun H."/>
            <person name="Sun S."/>
            <person name="Syed K."/>
            <person name="Tsang A."/>
            <person name="Wiebenga A."/>
            <person name="Young D."/>
            <person name="Pisabarro A."/>
            <person name="Eastwood D.C."/>
            <person name="Martin F."/>
            <person name="Cullen D."/>
            <person name="Grigoriev I.V."/>
            <person name="Hibbett D.S."/>
        </authorList>
    </citation>
    <scope>NUCLEOTIDE SEQUENCE [LARGE SCALE GENOMIC DNA]</scope>
    <source>
        <strain evidence="2 3">ATCC 11539</strain>
    </source>
</reference>
<proteinExistence type="predicted"/>
<feature type="region of interest" description="Disordered" evidence="1">
    <location>
        <begin position="33"/>
        <end position="85"/>
    </location>
</feature>
<dbReference type="RefSeq" id="XP_007866530.1">
    <property type="nucleotide sequence ID" value="XM_007868339.1"/>
</dbReference>
<name>S7RLY0_GLOTA</name>
<dbReference type="EMBL" id="KB469302">
    <property type="protein sequence ID" value="EPQ55405.1"/>
    <property type="molecule type" value="Genomic_DNA"/>
</dbReference>
<feature type="compositionally biased region" description="Low complexity" evidence="1">
    <location>
        <begin position="48"/>
        <end position="66"/>
    </location>
</feature>
<dbReference type="Proteomes" id="UP000030669">
    <property type="component" value="Unassembled WGS sequence"/>
</dbReference>
<keyword evidence="3" id="KW-1185">Reference proteome</keyword>
<dbReference type="KEGG" id="gtr:GLOTRDRAFT_129679"/>
<feature type="region of interest" description="Disordered" evidence="1">
    <location>
        <begin position="205"/>
        <end position="233"/>
    </location>
</feature>
<evidence type="ECO:0000313" key="3">
    <source>
        <dbReference type="Proteomes" id="UP000030669"/>
    </source>
</evidence>